<dbReference type="PANTHER" id="PTHR11102:SF161">
    <property type="match status" value="1"/>
</dbReference>
<dbReference type="InterPro" id="IPR011990">
    <property type="entry name" value="TPR-like_helical_dom_sf"/>
</dbReference>
<keyword evidence="3" id="KW-1185">Reference proteome</keyword>
<protein>
    <recommendedName>
        <fullName evidence="4">HCP-like protein</fullName>
    </recommendedName>
</protein>
<dbReference type="EMBL" id="QEAQ01000033">
    <property type="protein sequence ID" value="TPX58742.1"/>
    <property type="molecule type" value="Genomic_DNA"/>
</dbReference>
<evidence type="ECO:0000313" key="2">
    <source>
        <dbReference type="EMBL" id="TPX58742.1"/>
    </source>
</evidence>
<dbReference type="InterPro" id="IPR050767">
    <property type="entry name" value="Sel1_AlgK"/>
</dbReference>
<sequence>MRPRTTLRGLRSAQSQLQYSVQKHKPLNGSIPTCGKVTMASNWVLREVGVTPNGPSAMGGVFDVSSIPIASMSNGGAPEREVDIKKLKPEDLLPHTAVLSKLYEEKRVSIPPDTQLEIVGKVMNFVQLRQKQGSDQLAKSIIPLTGGDLRNLTALGTMLARHSPEGAPFARLILEIAAGKGEMDAEFQLAQLLVEDLPGSPKNPSKALQLLASLAGRNHPASQYNLGRRYVSTGSDIKGGLILLNKAAENGMAQACAQLGHIYSKGIGRAVPKDIPKARKYLEQAHEKGLIEATFLIGALYASGEIPSGDQSPNAKAHEFYTIAANKGLSIAQHNLGSLYFEGDENNGIKRDVRRAIEYWKMAAEQGMQLSQLNMGKLYMDGLDGSSLNRIRKDYVLAERYLQDCVKTGGEVGENAQTLLAELSDKKRAKGDGRGCQIM</sequence>
<dbReference type="Proteomes" id="UP000318582">
    <property type="component" value="Unassembled WGS sequence"/>
</dbReference>
<accession>A0A507E4I1</accession>
<evidence type="ECO:0008006" key="4">
    <source>
        <dbReference type="Google" id="ProtNLM"/>
    </source>
</evidence>
<comment type="similarity">
    <text evidence="1">Belongs to the sel-1 family.</text>
</comment>
<proteinExistence type="inferred from homology"/>
<organism evidence="2 3">
    <name type="scientific">Powellomyces hirtus</name>
    <dbReference type="NCBI Taxonomy" id="109895"/>
    <lineage>
        <taxon>Eukaryota</taxon>
        <taxon>Fungi</taxon>
        <taxon>Fungi incertae sedis</taxon>
        <taxon>Chytridiomycota</taxon>
        <taxon>Chytridiomycota incertae sedis</taxon>
        <taxon>Chytridiomycetes</taxon>
        <taxon>Spizellomycetales</taxon>
        <taxon>Powellomycetaceae</taxon>
        <taxon>Powellomyces</taxon>
    </lineage>
</organism>
<dbReference type="PANTHER" id="PTHR11102">
    <property type="entry name" value="SEL-1-LIKE PROTEIN"/>
    <property type="match status" value="1"/>
</dbReference>
<evidence type="ECO:0000313" key="3">
    <source>
        <dbReference type="Proteomes" id="UP000318582"/>
    </source>
</evidence>
<dbReference type="InterPro" id="IPR006597">
    <property type="entry name" value="Sel1-like"/>
</dbReference>
<dbReference type="SUPFAM" id="SSF81901">
    <property type="entry name" value="HCP-like"/>
    <property type="match status" value="2"/>
</dbReference>
<comment type="caution">
    <text evidence="2">The sequence shown here is derived from an EMBL/GenBank/DDBJ whole genome shotgun (WGS) entry which is preliminary data.</text>
</comment>
<name>A0A507E4I1_9FUNG</name>
<reference evidence="2 3" key="1">
    <citation type="journal article" date="2019" name="Sci. Rep.">
        <title>Comparative genomics of chytrid fungi reveal insights into the obligate biotrophic and pathogenic lifestyle of Synchytrium endobioticum.</title>
        <authorList>
            <person name="van de Vossenberg B.T.L.H."/>
            <person name="Warris S."/>
            <person name="Nguyen H.D.T."/>
            <person name="van Gent-Pelzer M.P.E."/>
            <person name="Joly D.L."/>
            <person name="van de Geest H.C."/>
            <person name="Bonants P.J.M."/>
            <person name="Smith D.S."/>
            <person name="Levesque C.A."/>
            <person name="van der Lee T.A.J."/>
        </authorList>
    </citation>
    <scope>NUCLEOTIDE SEQUENCE [LARGE SCALE GENOMIC DNA]</scope>
    <source>
        <strain evidence="2 3">CBS 809.83</strain>
    </source>
</reference>
<dbReference type="Pfam" id="PF08238">
    <property type="entry name" value="Sel1"/>
    <property type="match status" value="6"/>
</dbReference>
<dbReference type="SMART" id="SM00671">
    <property type="entry name" value="SEL1"/>
    <property type="match status" value="6"/>
</dbReference>
<dbReference type="AlphaFoldDB" id="A0A507E4I1"/>
<dbReference type="Gene3D" id="1.25.40.10">
    <property type="entry name" value="Tetratricopeptide repeat domain"/>
    <property type="match status" value="2"/>
</dbReference>
<gene>
    <name evidence="2" type="ORF">PhCBS80983_g02927</name>
</gene>
<dbReference type="STRING" id="109895.A0A507E4I1"/>
<evidence type="ECO:0000256" key="1">
    <source>
        <dbReference type="ARBA" id="ARBA00038101"/>
    </source>
</evidence>